<dbReference type="InterPro" id="IPR011006">
    <property type="entry name" value="CheY-like_superfamily"/>
</dbReference>
<dbReference type="InterPro" id="IPR058245">
    <property type="entry name" value="NreC/VraR/RcsB-like_REC"/>
</dbReference>
<dbReference type="PROSITE" id="PS00622">
    <property type="entry name" value="HTH_LUXR_1"/>
    <property type="match status" value="1"/>
</dbReference>
<dbReference type="PROSITE" id="PS50110">
    <property type="entry name" value="RESPONSE_REGULATORY"/>
    <property type="match status" value="1"/>
</dbReference>
<accession>A0ABV0F6M1</accession>
<dbReference type="InterPro" id="IPR039420">
    <property type="entry name" value="WalR-like"/>
</dbReference>
<dbReference type="Pfam" id="PF00196">
    <property type="entry name" value="GerE"/>
    <property type="match status" value="1"/>
</dbReference>
<keyword evidence="4" id="KW-0804">Transcription</keyword>
<comment type="caution">
    <text evidence="8">The sequence shown here is derived from an EMBL/GenBank/DDBJ whole genome shotgun (WGS) entry which is preliminary data.</text>
</comment>
<dbReference type="RefSeq" id="WP_161869505.1">
    <property type="nucleotide sequence ID" value="NZ_MAEI02000001.1"/>
</dbReference>
<dbReference type="InterPro" id="IPR001789">
    <property type="entry name" value="Sig_transdc_resp-reg_receiver"/>
</dbReference>
<feature type="domain" description="Response regulatory" evidence="7">
    <location>
        <begin position="2"/>
        <end position="119"/>
    </location>
</feature>
<dbReference type="Pfam" id="PF00072">
    <property type="entry name" value="Response_reg"/>
    <property type="match status" value="1"/>
</dbReference>
<dbReference type="EMBL" id="MAEI02000001">
    <property type="protein sequence ID" value="MEO1782702.1"/>
    <property type="molecule type" value="Genomic_DNA"/>
</dbReference>
<evidence type="ECO:0000259" key="6">
    <source>
        <dbReference type="PROSITE" id="PS50043"/>
    </source>
</evidence>
<dbReference type="InterPro" id="IPR016032">
    <property type="entry name" value="Sig_transdc_resp-reg_C-effctor"/>
</dbReference>
<evidence type="ECO:0000313" key="8">
    <source>
        <dbReference type="EMBL" id="MEO1782702.1"/>
    </source>
</evidence>
<dbReference type="Gene3D" id="3.40.50.2300">
    <property type="match status" value="1"/>
</dbReference>
<evidence type="ECO:0000256" key="3">
    <source>
        <dbReference type="ARBA" id="ARBA00023125"/>
    </source>
</evidence>
<name>A0ABV0F6M1_9ENTE</name>
<protein>
    <submittedName>
        <fullName evidence="8">Two-component system, NarL family, response regulator NreC</fullName>
    </submittedName>
</protein>
<evidence type="ECO:0000256" key="1">
    <source>
        <dbReference type="ARBA" id="ARBA00022553"/>
    </source>
</evidence>
<dbReference type="PROSITE" id="PS50043">
    <property type="entry name" value="HTH_LUXR_2"/>
    <property type="match status" value="1"/>
</dbReference>
<gene>
    <name evidence="8" type="ORF">BAU18_002317</name>
</gene>
<organism evidence="8 9">
    <name type="scientific">Enterococcus diestrammenae</name>
    <dbReference type="NCBI Taxonomy" id="1155073"/>
    <lineage>
        <taxon>Bacteria</taxon>
        <taxon>Bacillati</taxon>
        <taxon>Bacillota</taxon>
        <taxon>Bacilli</taxon>
        <taxon>Lactobacillales</taxon>
        <taxon>Enterococcaceae</taxon>
        <taxon>Enterococcus</taxon>
    </lineage>
</organism>
<evidence type="ECO:0000256" key="5">
    <source>
        <dbReference type="PROSITE-ProRule" id="PRU00169"/>
    </source>
</evidence>
<dbReference type="CDD" id="cd17535">
    <property type="entry name" value="REC_NarL-like"/>
    <property type="match status" value="1"/>
</dbReference>
<dbReference type="PANTHER" id="PTHR43214">
    <property type="entry name" value="TWO-COMPONENT RESPONSE REGULATOR"/>
    <property type="match status" value="1"/>
</dbReference>
<keyword evidence="3" id="KW-0238">DNA-binding</keyword>
<reference evidence="8 9" key="2">
    <citation type="submission" date="2024-02" db="EMBL/GenBank/DDBJ databases">
        <title>The Genome Sequence of Enterococcus diestrammenae JM9A.</title>
        <authorList>
            <person name="Earl A."/>
            <person name="Manson A."/>
            <person name="Gilmore M."/>
            <person name="Sanders J."/>
            <person name="Shea T."/>
            <person name="Howe W."/>
            <person name="Livny J."/>
            <person name="Cuomo C."/>
            <person name="Neafsey D."/>
            <person name="Birren B."/>
        </authorList>
    </citation>
    <scope>NUCLEOTIDE SEQUENCE [LARGE SCALE GENOMIC DNA]</scope>
    <source>
        <strain evidence="8 9">JM9A</strain>
    </source>
</reference>
<dbReference type="SMART" id="SM00421">
    <property type="entry name" value="HTH_LUXR"/>
    <property type="match status" value="1"/>
</dbReference>
<evidence type="ECO:0000256" key="4">
    <source>
        <dbReference type="ARBA" id="ARBA00023163"/>
    </source>
</evidence>
<evidence type="ECO:0000259" key="7">
    <source>
        <dbReference type="PROSITE" id="PS50110"/>
    </source>
</evidence>
<sequence length="211" mass="23762">MKLFIADDHAMIRNALALMINAQPDMEVVGDAADGNEVFVKAEQLPVDVLLMDISMPPGENGLQTTRRLKEAHPEIKIIVLTMHDDETYVREALAAGADGFILKSANEETLLTGIRQVQRGERFFDGYEEAQLHQLVASEVDPLYESLSKREKEILPLIALGYNNKKIAEKLFISVKTVEVHKANIRKKLKLANYADLLPYSLKHHLVDFK</sequence>
<dbReference type="InterPro" id="IPR000792">
    <property type="entry name" value="Tscrpt_reg_LuxR_C"/>
</dbReference>
<dbReference type="PANTHER" id="PTHR43214:SF37">
    <property type="entry name" value="TRANSCRIPTIONAL REGULATORY PROTEIN YDFI"/>
    <property type="match status" value="1"/>
</dbReference>
<reference evidence="9" key="1">
    <citation type="submission" date="2016-06" db="EMBL/GenBank/DDBJ databases">
        <title>Four novel species of enterococci isolated from chicken manure.</title>
        <authorList>
            <person name="Van Tyne D."/>
        </authorList>
    </citation>
    <scope>NUCLEOTIDE SEQUENCE [LARGE SCALE GENOMIC DNA]</scope>
    <source>
        <strain evidence="9">JM9A</strain>
    </source>
</reference>
<evidence type="ECO:0000256" key="2">
    <source>
        <dbReference type="ARBA" id="ARBA00023015"/>
    </source>
</evidence>
<feature type="modified residue" description="4-aspartylphosphate" evidence="5">
    <location>
        <position position="53"/>
    </location>
</feature>
<evidence type="ECO:0000313" key="9">
    <source>
        <dbReference type="Proteomes" id="UP001429357"/>
    </source>
</evidence>
<keyword evidence="9" id="KW-1185">Reference proteome</keyword>
<dbReference type="CDD" id="cd06170">
    <property type="entry name" value="LuxR_C_like"/>
    <property type="match status" value="1"/>
</dbReference>
<keyword evidence="2" id="KW-0805">Transcription regulation</keyword>
<feature type="domain" description="HTH luxR-type" evidence="6">
    <location>
        <begin position="141"/>
        <end position="206"/>
    </location>
</feature>
<proteinExistence type="predicted"/>
<dbReference type="SUPFAM" id="SSF52172">
    <property type="entry name" value="CheY-like"/>
    <property type="match status" value="1"/>
</dbReference>
<dbReference type="Proteomes" id="UP001429357">
    <property type="component" value="Unassembled WGS sequence"/>
</dbReference>
<keyword evidence="1 5" id="KW-0597">Phosphoprotein</keyword>
<dbReference type="PRINTS" id="PR00038">
    <property type="entry name" value="HTHLUXR"/>
</dbReference>
<dbReference type="SMART" id="SM00448">
    <property type="entry name" value="REC"/>
    <property type="match status" value="1"/>
</dbReference>
<dbReference type="SUPFAM" id="SSF46894">
    <property type="entry name" value="C-terminal effector domain of the bipartite response regulators"/>
    <property type="match status" value="1"/>
</dbReference>